<feature type="binding site" evidence="20">
    <location>
        <position position="166"/>
    </location>
    <ligand>
        <name>D-ribulose 5-phosphate</name>
        <dbReference type="ChEBI" id="CHEBI:58121"/>
    </ligand>
</feature>
<feature type="binding site" evidence="20">
    <location>
        <position position="259"/>
    </location>
    <ligand>
        <name>Zn(2+)</name>
        <dbReference type="ChEBI" id="CHEBI:29105"/>
        <note>catalytic</note>
    </ligand>
</feature>
<gene>
    <name evidence="20" type="primary">ribBA</name>
    <name evidence="22" type="ORF">Cflav_PD6512</name>
</gene>
<dbReference type="EC" id="3.5.4.25" evidence="20"/>
<dbReference type="EC" id="4.1.99.12" evidence="20"/>
<feature type="active site" description="Nucleophile; for GTP cyclohydrolase activity" evidence="20">
    <location>
        <position position="333"/>
    </location>
</feature>
<dbReference type="InterPro" id="IPR016299">
    <property type="entry name" value="Riboflavin_synth_RibBA"/>
</dbReference>
<feature type="region of interest" description="GTP cyclohydrolase II" evidence="20">
    <location>
        <begin position="204"/>
        <end position="399"/>
    </location>
</feature>
<keyword evidence="17 20" id="KW-0511">Multifunctional enzyme</keyword>
<evidence type="ECO:0000259" key="21">
    <source>
        <dbReference type="Pfam" id="PF00925"/>
    </source>
</evidence>
<evidence type="ECO:0000256" key="13">
    <source>
        <dbReference type="ARBA" id="ARBA00022842"/>
    </source>
</evidence>
<evidence type="ECO:0000256" key="17">
    <source>
        <dbReference type="ARBA" id="ARBA00023268"/>
    </source>
</evidence>
<dbReference type="PIRSF" id="PIRSF001259">
    <property type="entry name" value="RibA"/>
    <property type="match status" value="1"/>
</dbReference>
<dbReference type="InterPro" id="IPR000926">
    <property type="entry name" value="RibA"/>
</dbReference>
<dbReference type="InterPro" id="IPR000422">
    <property type="entry name" value="DHBP_synthase_RibB"/>
</dbReference>
<dbReference type="InterPro" id="IPR032677">
    <property type="entry name" value="GTP_cyclohydro_II"/>
</dbReference>
<dbReference type="OrthoDB" id="9793111at2"/>
<evidence type="ECO:0000256" key="18">
    <source>
        <dbReference type="ARBA" id="ARBA00043932"/>
    </source>
</evidence>
<dbReference type="FunFam" id="3.90.870.10:FF:000001">
    <property type="entry name" value="Riboflavin biosynthesis protein RibBA"/>
    <property type="match status" value="1"/>
</dbReference>
<dbReference type="RefSeq" id="WP_007418866.1">
    <property type="nucleotide sequence ID" value="NZ_ABOX02000086.1"/>
</dbReference>
<feature type="binding site" evidence="20">
    <location>
        <position position="34"/>
    </location>
    <ligand>
        <name>D-ribulose 5-phosphate</name>
        <dbReference type="ChEBI" id="CHEBI:58121"/>
    </ligand>
</feature>
<organism evidence="22 23">
    <name type="scientific">Pedosphaera parvula (strain Ellin514)</name>
    <dbReference type="NCBI Taxonomy" id="320771"/>
    <lineage>
        <taxon>Bacteria</taxon>
        <taxon>Pseudomonadati</taxon>
        <taxon>Verrucomicrobiota</taxon>
        <taxon>Pedosphaerae</taxon>
        <taxon>Pedosphaerales</taxon>
        <taxon>Pedosphaeraceae</taxon>
        <taxon>Pedosphaera</taxon>
    </lineage>
</organism>
<feature type="binding site" evidence="20">
    <location>
        <begin position="254"/>
        <end position="258"/>
    </location>
    <ligand>
        <name>GTP</name>
        <dbReference type="ChEBI" id="CHEBI:37565"/>
    </ligand>
</feature>
<dbReference type="GO" id="GO:0003935">
    <property type="term" value="F:GTP cyclohydrolase II activity"/>
    <property type="evidence" value="ECO:0007669"/>
    <property type="project" value="UniProtKB-UniRule"/>
</dbReference>
<evidence type="ECO:0000256" key="5">
    <source>
        <dbReference type="ARBA" id="ARBA00004904"/>
    </source>
</evidence>
<dbReference type="PANTHER" id="PTHR21327">
    <property type="entry name" value="GTP CYCLOHYDROLASE II-RELATED"/>
    <property type="match status" value="1"/>
</dbReference>
<evidence type="ECO:0000256" key="2">
    <source>
        <dbReference type="ARBA" id="ARBA00001936"/>
    </source>
</evidence>
<feature type="binding site" evidence="20">
    <location>
        <position position="30"/>
    </location>
    <ligand>
        <name>Mg(2+)</name>
        <dbReference type="ChEBI" id="CHEBI:18420"/>
        <label>2</label>
    </ligand>
</feature>
<comment type="pathway">
    <text evidence="4 20">Cofactor biosynthesis; riboflavin biosynthesis; 5-amino-6-(D-ribitylamino)uracil from GTP: step 1/4.</text>
</comment>
<feature type="binding site" evidence="20">
    <location>
        <position position="30"/>
    </location>
    <ligand>
        <name>Mg(2+)</name>
        <dbReference type="ChEBI" id="CHEBI:18420"/>
        <label>1</label>
    </ligand>
</feature>
<dbReference type="GO" id="GO:0005525">
    <property type="term" value="F:GTP binding"/>
    <property type="evidence" value="ECO:0007669"/>
    <property type="project" value="UniProtKB-KW"/>
</dbReference>
<keyword evidence="11 20" id="KW-0378">Hydrolase</keyword>
<comment type="caution">
    <text evidence="22">The sequence shown here is derived from an EMBL/GenBank/DDBJ whole genome shotgun (WGS) entry which is preliminary data.</text>
</comment>
<feature type="binding site" evidence="20">
    <location>
        <position position="145"/>
    </location>
    <ligand>
        <name>Mg(2+)</name>
        <dbReference type="ChEBI" id="CHEBI:18420"/>
        <label>2</label>
    </ligand>
</feature>
<keyword evidence="16 20" id="KW-0456">Lyase</keyword>
<dbReference type="GO" id="GO:0030145">
    <property type="term" value="F:manganese ion binding"/>
    <property type="evidence" value="ECO:0007669"/>
    <property type="project" value="UniProtKB-UniRule"/>
</dbReference>
<dbReference type="GO" id="GO:0009231">
    <property type="term" value="P:riboflavin biosynthetic process"/>
    <property type="evidence" value="ECO:0007669"/>
    <property type="project" value="UniProtKB-UniRule"/>
</dbReference>
<evidence type="ECO:0000256" key="8">
    <source>
        <dbReference type="ARBA" id="ARBA00022619"/>
    </source>
</evidence>
<keyword evidence="15 20" id="KW-0464">Manganese</keyword>
<evidence type="ECO:0000256" key="6">
    <source>
        <dbReference type="ARBA" id="ARBA00005520"/>
    </source>
</evidence>
<dbReference type="Gene3D" id="3.90.870.10">
    <property type="entry name" value="DHBP synthase"/>
    <property type="match status" value="1"/>
</dbReference>
<comment type="function">
    <text evidence="3 20">Catalyzes the conversion of D-ribulose 5-phosphate to formate and 3,4-dihydroxy-2-butanone 4-phosphate.</text>
</comment>
<name>B9XST3_PEDPL</name>
<keyword evidence="14 20" id="KW-0342">GTP-binding</keyword>
<dbReference type="NCBIfam" id="TIGR00506">
    <property type="entry name" value="ribB"/>
    <property type="match status" value="1"/>
</dbReference>
<feature type="binding site" evidence="20">
    <location>
        <begin position="29"/>
        <end position="30"/>
    </location>
    <ligand>
        <name>D-ribulose 5-phosphate</name>
        <dbReference type="ChEBI" id="CHEBI:58121"/>
    </ligand>
</feature>
<evidence type="ECO:0000256" key="4">
    <source>
        <dbReference type="ARBA" id="ARBA00004853"/>
    </source>
</evidence>
<dbReference type="InterPro" id="IPR017945">
    <property type="entry name" value="DHBP_synth_RibB-like_a/b_dom"/>
</dbReference>
<feature type="binding site" evidence="20">
    <location>
        <begin position="297"/>
        <end position="299"/>
    </location>
    <ligand>
        <name>GTP</name>
        <dbReference type="ChEBI" id="CHEBI:37565"/>
    </ligand>
</feature>
<evidence type="ECO:0000256" key="7">
    <source>
        <dbReference type="ARBA" id="ARBA00008976"/>
    </source>
</evidence>
<keyword evidence="13 20" id="KW-0460">Magnesium</keyword>
<dbReference type="Pfam" id="PF00925">
    <property type="entry name" value="GTP_cyclohydro2"/>
    <property type="match status" value="1"/>
</dbReference>
<feature type="region of interest" description="DHBP synthase" evidence="20">
    <location>
        <begin position="1"/>
        <end position="203"/>
    </location>
</feature>
<feature type="active site" description="Proton acceptor; for GTP cyclohydrolase activity" evidence="20">
    <location>
        <position position="331"/>
    </location>
</feature>
<dbReference type="AlphaFoldDB" id="B9XST3"/>
<dbReference type="GO" id="GO:0000287">
    <property type="term" value="F:magnesium ion binding"/>
    <property type="evidence" value="ECO:0007669"/>
    <property type="project" value="UniProtKB-UniRule"/>
</dbReference>
<dbReference type="Pfam" id="PF00926">
    <property type="entry name" value="DHBP_synthase"/>
    <property type="match status" value="1"/>
</dbReference>
<feature type="binding site" evidence="20">
    <location>
        <position position="354"/>
    </location>
    <ligand>
        <name>GTP</name>
        <dbReference type="ChEBI" id="CHEBI:37565"/>
    </ligand>
</feature>
<comment type="similarity">
    <text evidence="7 20">In the C-terminal section; belongs to the GTP cyclohydrolase II family.</text>
</comment>
<dbReference type="PANTHER" id="PTHR21327:SF18">
    <property type="entry name" value="3,4-DIHYDROXY-2-BUTANONE 4-PHOSPHATE SYNTHASE"/>
    <property type="match status" value="1"/>
</dbReference>
<reference evidence="22 23" key="1">
    <citation type="journal article" date="2011" name="J. Bacteriol.">
        <title>Genome sequence of 'Pedosphaera parvula' Ellin514, an aerobic Verrucomicrobial isolate from pasture soil.</title>
        <authorList>
            <person name="Kant R."/>
            <person name="van Passel M.W."/>
            <person name="Sangwan P."/>
            <person name="Palva A."/>
            <person name="Lucas S."/>
            <person name="Copeland A."/>
            <person name="Lapidus A."/>
            <person name="Glavina Del Rio T."/>
            <person name="Dalin E."/>
            <person name="Tice H."/>
            <person name="Bruce D."/>
            <person name="Goodwin L."/>
            <person name="Pitluck S."/>
            <person name="Chertkov O."/>
            <person name="Larimer F.W."/>
            <person name="Land M.L."/>
            <person name="Hauser L."/>
            <person name="Brettin T.S."/>
            <person name="Detter J.C."/>
            <person name="Han S."/>
            <person name="de Vos W.M."/>
            <person name="Janssen P.H."/>
            <person name="Smidt H."/>
        </authorList>
    </citation>
    <scope>NUCLEOTIDE SEQUENCE [LARGE SCALE GENOMIC DNA]</scope>
    <source>
        <strain evidence="22 23">Ellin514</strain>
    </source>
</reference>
<accession>B9XST3</accession>
<comment type="pathway">
    <text evidence="5 20">Cofactor biosynthesis; riboflavin biosynthesis; 2-hydroxy-3-oxobutyl phosphate from D-ribulose 5-phosphate: step 1/1.</text>
</comment>
<dbReference type="NCBIfam" id="NF006803">
    <property type="entry name" value="PRK09311.1"/>
    <property type="match status" value="1"/>
</dbReference>
<proteinExistence type="inferred from homology"/>
<feature type="binding site" evidence="20">
    <location>
        <position position="319"/>
    </location>
    <ligand>
        <name>GTP</name>
        <dbReference type="ChEBI" id="CHEBI:37565"/>
    </ligand>
</feature>
<evidence type="ECO:0000256" key="19">
    <source>
        <dbReference type="ARBA" id="ARBA00049295"/>
    </source>
</evidence>
<dbReference type="CDD" id="cd00641">
    <property type="entry name" value="GTP_cyclohydro2"/>
    <property type="match status" value="1"/>
</dbReference>
<feature type="binding site" evidence="20">
    <location>
        <position position="272"/>
    </location>
    <ligand>
        <name>Zn(2+)</name>
        <dbReference type="ChEBI" id="CHEBI:29105"/>
        <note>catalytic</note>
    </ligand>
</feature>
<feature type="binding site" evidence="20">
    <location>
        <position position="270"/>
    </location>
    <ligand>
        <name>Zn(2+)</name>
        <dbReference type="ChEBI" id="CHEBI:29105"/>
        <note>catalytic</note>
    </ligand>
</feature>
<dbReference type="STRING" id="320771.Cflav_PD6512"/>
<feature type="binding site" evidence="20">
    <location>
        <begin position="142"/>
        <end position="146"/>
    </location>
    <ligand>
        <name>D-ribulose 5-phosphate</name>
        <dbReference type="ChEBI" id="CHEBI:58121"/>
    </ligand>
</feature>
<protein>
    <recommendedName>
        <fullName evidence="20">Riboflavin biosynthesis protein RibBA</fullName>
    </recommendedName>
    <domain>
        <recommendedName>
            <fullName evidence="20">3,4-dihydroxy-2-butanone 4-phosphate synthase</fullName>
            <shortName evidence="20">DHBP synthase</shortName>
            <ecNumber evidence="20">4.1.99.12</ecNumber>
        </recommendedName>
    </domain>
    <domain>
        <recommendedName>
            <fullName evidence="20">GTP cyclohydrolase-2</fullName>
            <ecNumber evidence="20">3.5.4.25</ecNumber>
        </recommendedName>
        <alternativeName>
            <fullName evidence="20">GTP cyclohydrolase II</fullName>
        </alternativeName>
    </domain>
</protein>
<keyword evidence="12 20" id="KW-0862">Zinc</keyword>
<evidence type="ECO:0000256" key="9">
    <source>
        <dbReference type="ARBA" id="ARBA00022723"/>
    </source>
</evidence>
<keyword evidence="23" id="KW-1185">Reference proteome</keyword>
<dbReference type="SUPFAM" id="SSF142695">
    <property type="entry name" value="RibA-like"/>
    <property type="match status" value="1"/>
</dbReference>
<dbReference type="GO" id="GO:0005829">
    <property type="term" value="C:cytosol"/>
    <property type="evidence" value="ECO:0007669"/>
    <property type="project" value="TreeGrafter"/>
</dbReference>
<dbReference type="HAMAP" id="MF_00179">
    <property type="entry name" value="RibA"/>
    <property type="match status" value="1"/>
</dbReference>
<evidence type="ECO:0000256" key="15">
    <source>
        <dbReference type="ARBA" id="ARBA00023211"/>
    </source>
</evidence>
<feature type="binding site" evidence="20">
    <location>
        <position position="359"/>
    </location>
    <ligand>
        <name>GTP</name>
        <dbReference type="ChEBI" id="CHEBI:37565"/>
    </ligand>
</feature>
<dbReference type="NCBIfam" id="TIGR00505">
    <property type="entry name" value="ribA"/>
    <property type="match status" value="1"/>
</dbReference>
<keyword evidence="10 20" id="KW-0547">Nucleotide-binding</keyword>
<comment type="function">
    <text evidence="18 20">Catalyzes the conversion of GTP to 2,5-diamino-6-ribosylamino-4(3H)-pyrimidinone 5'-phosphate (DARP), formate and pyrophosphate.</text>
</comment>
<keyword evidence="8 20" id="KW-0686">Riboflavin biosynthesis</keyword>
<comment type="catalytic activity">
    <reaction evidence="1 20">
        <text>D-ribulose 5-phosphate = (2S)-2-hydroxy-3-oxobutyl phosphate + formate + H(+)</text>
        <dbReference type="Rhea" id="RHEA:18457"/>
        <dbReference type="ChEBI" id="CHEBI:15378"/>
        <dbReference type="ChEBI" id="CHEBI:15740"/>
        <dbReference type="ChEBI" id="CHEBI:58121"/>
        <dbReference type="ChEBI" id="CHEBI:58830"/>
        <dbReference type="EC" id="4.1.99.12"/>
    </reaction>
</comment>
<evidence type="ECO:0000256" key="11">
    <source>
        <dbReference type="ARBA" id="ARBA00022801"/>
    </source>
</evidence>
<comment type="similarity">
    <text evidence="6 20">In the N-terminal section; belongs to the DHBP synthase family.</text>
</comment>
<dbReference type="SUPFAM" id="SSF55821">
    <property type="entry name" value="YrdC/RibB"/>
    <property type="match status" value="1"/>
</dbReference>
<sequence length="399" mass="44452">MKNWLNSIESVLGDLRKGKMAIVVDDEDRENEGDLIMAGEFATPQAINFMARFGRGLICVPTTSERLKQLGIEEMVVRNRESFKTDFQVSVDAAEGITTGISAADRARTINIMADPTAVPNDLVQPGHIFPLRAKPGGVLQRSGHTEAVVDLAVLAGCRPIGVLCEIMNDDGTMARLPQLIKFARKHKLKICTIEELIKHRRSREKLIERVEVVKMPTDYGEFDLYLYRSKVDDQHHLALVRGDVAGQKKVLVRVHSECLTGDVFGSRRCDCGPQLQQAMRMVAESGRGVVVYMRQEGRGIGLGPKIKAYKLQEQGYDTVEANKQLGYGMDLREYGLGAQILADLGIKNIRLLTNNPKKVVGLEGYGMEIVEQVPIKIRPNPHNAKYLKTKREKLGHLL</sequence>
<dbReference type="EMBL" id="ABOX02000086">
    <property type="protein sequence ID" value="EEF57100.1"/>
    <property type="molecule type" value="Genomic_DNA"/>
</dbReference>
<feature type="site" description="Essential for DHBP synthase activity" evidence="20">
    <location>
        <position position="128"/>
    </location>
</feature>
<dbReference type="HAMAP" id="MF_01283">
    <property type="entry name" value="RibBA"/>
    <property type="match status" value="1"/>
</dbReference>
<dbReference type="HAMAP" id="MF_00180">
    <property type="entry name" value="RibB"/>
    <property type="match status" value="1"/>
</dbReference>
<dbReference type="GO" id="GO:0008270">
    <property type="term" value="F:zinc ion binding"/>
    <property type="evidence" value="ECO:0007669"/>
    <property type="project" value="UniProtKB-UniRule"/>
</dbReference>
<feature type="domain" description="GTP cyclohydrolase II" evidence="21">
    <location>
        <begin position="210"/>
        <end position="375"/>
    </location>
</feature>
<feature type="site" description="Essential for DHBP synthase activity" evidence="20">
    <location>
        <position position="166"/>
    </location>
</feature>
<evidence type="ECO:0000256" key="20">
    <source>
        <dbReference type="HAMAP-Rule" id="MF_01283"/>
    </source>
</evidence>
<comment type="cofactor">
    <cofactor evidence="20">
        <name>Mg(2+)</name>
        <dbReference type="ChEBI" id="CHEBI:18420"/>
    </cofactor>
    <cofactor evidence="20">
        <name>Mn(2+)</name>
        <dbReference type="ChEBI" id="CHEBI:29035"/>
    </cofactor>
    <text evidence="20">Binds 2 divalent metal cations per subunit. Magnesium or manganese.</text>
</comment>
<comment type="cofactor">
    <cofactor evidence="2">
        <name>Mn(2+)</name>
        <dbReference type="ChEBI" id="CHEBI:29035"/>
    </cofactor>
</comment>
<evidence type="ECO:0000256" key="1">
    <source>
        <dbReference type="ARBA" id="ARBA00000141"/>
    </source>
</evidence>
<dbReference type="GO" id="GO:0008686">
    <property type="term" value="F:3,4-dihydroxy-2-butanone-4-phosphate synthase activity"/>
    <property type="evidence" value="ECO:0007669"/>
    <property type="project" value="UniProtKB-UniRule"/>
</dbReference>
<dbReference type="Proteomes" id="UP000003688">
    <property type="component" value="Unassembled WGS sequence"/>
</dbReference>
<evidence type="ECO:0000256" key="10">
    <source>
        <dbReference type="ARBA" id="ARBA00022741"/>
    </source>
</evidence>
<comment type="catalytic activity">
    <reaction evidence="19 20">
        <text>GTP + 4 H2O = 2,5-diamino-6-hydroxy-4-(5-phosphoribosylamino)-pyrimidine + formate + 2 phosphate + 3 H(+)</text>
        <dbReference type="Rhea" id="RHEA:23704"/>
        <dbReference type="ChEBI" id="CHEBI:15377"/>
        <dbReference type="ChEBI" id="CHEBI:15378"/>
        <dbReference type="ChEBI" id="CHEBI:15740"/>
        <dbReference type="ChEBI" id="CHEBI:37565"/>
        <dbReference type="ChEBI" id="CHEBI:43474"/>
        <dbReference type="ChEBI" id="CHEBI:58614"/>
        <dbReference type="EC" id="3.5.4.25"/>
    </reaction>
</comment>
<dbReference type="InterPro" id="IPR036144">
    <property type="entry name" value="RibA-like_sf"/>
</dbReference>
<evidence type="ECO:0000256" key="16">
    <source>
        <dbReference type="ARBA" id="ARBA00023239"/>
    </source>
</evidence>
<dbReference type="UniPathway" id="UPA00275">
    <property type="reaction ID" value="UER00399"/>
</dbReference>
<dbReference type="Gene3D" id="3.40.50.10990">
    <property type="entry name" value="GTP cyclohydrolase II"/>
    <property type="match status" value="1"/>
</dbReference>
<comment type="cofactor">
    <cofactor evidence="20">
        <name>Zn(2+)</name>
        <dbReference type="ChEBI" id="CHEBI:29105"/>
    </cofactor>
    <text evidence="20">Binds 1 zinc ion per subunit.</text>
</comment>
<dbReference type="NCBIfam" id="NF001591">
    <property type="entry name" value="PRK00393.1"/>
    <property type="match status" value="1"/>
</dbReference>
<evidence type="ECO:0000256" key="12">
    <source>
        <dbReference type="ARBA" id="ARBA00022833"/>
    </source>
</evidence>
<evidence type="ECO:0000256" key="3">
    <source>
        <dbReference type="ARBA" id="ARBA00002284"/>
    </source>
</evidence>
<keyword evidence="9 20" id="KW-0479">Metal-binding</keyword>
<feature type="binding site" evidence="20">
    <location>
        <position position="275"/>
    </location>
    <ligand>
        <name>GTP</name>
        <dbReference type="ChEBI" id="CHEBI:37565"/>
    </ligand>
</feature>
<evidence type="ECO:0000313" key="22">
    <source>
        <dbReference type="EMBL" id="EEF57100.1"/>
    </source>
</evidence>
<dbReference type="FunFam" id="3.40.50.10990:FF:000001">
    <property type="entry name" value="Riboflavin biosynthesis protein RibBA"/>
    <property type="match status" value="1"/>
</dbReference>
<evidence type="ECO:0000313" key="23">
    <source>
        <dbReference type="Proteomes" id="UP000003688"/>
    </source>
</evidence>
<evidence type="ECO:0000256" key="14">
    <source>
        <dbReference type="ARBA" id="ARBA00023134"/>
    </source>
</evidence>